<dbReference type="InterPro" id="IPR000620">
    <property type="entry name" value="EamA_dom"/>
</dbReference>
<keyword evidence="4 6" id="KW-1133">Transmembrane helix</keyword>
<gene>
    <name evidence="8" type="ORF">PAN31108_04171</name>
</gene>
<reference evidence="8 9" key="1">
    <citation type="submission" date="2019-08" db="EMBL/GenBank/DDBJ databases">
        <authorList>
            <person name="Peeters C."/>
        </authorList>
    </citation>
    <scope>NUCLEOTIDE SEQUENCE [LARGE SCALE GENOMIC DNA]</scope>
    <source>
        <strain evidence="8 9">LMG 31108</strain>
    </source>
</reference>
<dbReference type="EMBL" id="CABPSB010000018">
    <property type="protein sequence ID" value="VVE41355.1"/>
    <property type="molecule type" value="Genomic_DNA"/>
</dbReference>
<proteinExistence type="predicted"/>
<organism evidence="8 9">
    <name type="scientific">Pandoraea anhela</name>
    <dbReference type="NCBI Taxonomy" id="2508295"/>
    <lineage>
        <taxon>Bacteria</taxon>
        <taxon>Pseudomonadati</taxon>
        <taxon>Pseudomonadota</taxon>
        <taxon>Betaproteobacteria</taxon>
        <taxon>Burkholderiales</taxon>
        <taxon>Burkholderiaceae</taxon>
        <taxon>Pandoraea</taxon>
    </lineage>
</organism>
<feature type="transmembrane region" description="Helical" evidence="6">
    <location>
        <begin position="36"/>
        <end position="54"/>
    </location>
</feature>
<evidence type="ECO:0000256" key="6">
    <source>
        <dbReference type="SAM" id="Phobius"/>
    </source>
</evidence>
<evidence type="ECO:0000256" key="1">
    <source>
        <dbReference type="ARBA" id="ARBA00004651"/>
    </source>
</evidence>
<dbReference type="Pfam" id="PF00892">
    <property type="entry name" value="EamA"/>
    <property type="match status" value="1"/>
</dbReference>
<feature type="transmembrane region" description="Helical" evidence="6">
    <location>
        <begin position="91"/>
        <end position="112"/>
    </location>
</feature>
<feature type="transmembrane region" description="Helical" evidence="6">
    <location>
        <begin position="66"/>
        <end position="85"/>
    </location>
</feature>
<feature type="transmembrane region" description="Helical" evidence="6">
    <location>
        <begin position="232"/>
        <end position="251"/>
    </location>
</feature>
<evidence type="ECO:0000256" key="3">
    <source>
        <dbReference type="ARBA" id="ARBA00022692"/>
    </source>
</evidence>
<keyword evidence="9" id="KW-1185">Reference proteome</keyword>
<keyword evidence="5 6" id="KW-0472">Membrane</keyword>
<name>A0A5E4XZ66_9BURK</name>
<evidence type="ECO:0000256" key="5">
    <source>
        <dbReference type="ARBA" id="ARBA00023136"/>
    </source>
</evidence>
<dbReference type="PANTHER" id="PTHR32322:SF18">
    <property type="entry name" value="S-ADENOSYLMETHIONINE_S-ADENOSYLHOMOCYSTEINE TRANSPORTER"/>
    <property type="match status" value="1"/>
</dbReference>
<accession>A0A5E4XZ66</accession>
<evidence type="ECO:0000256" key="2">
    <source>
        <dbReference type="ARBA" id="ARBA00022475"/>
    </source>
</evidence>
<dbReference type="InterPro" id="IPR050638">
    <property type="entry name" value="AA-Vitamin_Transporters"/>
</dbReference>
<keyword evidence="3 6" id="KW-0812">Transmembrane</keyword>
<dbReference type="OrthoDB" id="9815120at2"/>
<dbReference type="Proteomes" id="UP000406256">
    <property type="component" value="Unassembled WGS sequence"/>
</dbReference>
<dbReference type="AlphaFoldDB" id="A0A5E4XZ66"/>
<evidence type="ECO:0000313" key="9">
    <source>
        <dbReference type="Proteomes" id="UP000406256"/>
    </source>
</evidence>
<feature type="transmembrane region" description="Helical" evidence="6">
    <location>
        <begin position="119"/>
        <end position="137"/>
    </location>
</feature>
<dbReference type="InterPro" id="IPR037185">
    <property type="entry name" value="EmrE-like"/>
</dbReference>
<feature type="transmembrane region" description="Helical" evidence="6">
    <location>
        <begin position="257"/>
        <end position="278"/>
    </location>
</feature>
<dbReference type="SUPFAM" id="SSF103481">
    <property type="entry name" value="Multidrug resistance efflux transporter EmrE"/>
    <property type="match status" value="2"/>
</dbReference>
<evidence type="ECO:0000313" key="8">
    <source>
        <dbReference type="EMBL" id="VVE41355.1"/>
    </source>
</evidence>
<protein>
    <submittedName>
        <fullName evidence="8">Threonine/homoserine exporter RhtA</fullName>
    </submittedName>
</protein>
<sequence>MSSQRNTAFAAAFAGMVSVQSGAAFAKSLFPLVGSEGVAALRLGISSLVLIAVFRPWNLNLRQLGISWRTMLAYGVTLALMNLLIYRAFAYIPVSIAISIEVMGPLVAALLSSRKTTDLVWIALAALGMVWLAIGDVHGEIDIRGVLFALAAALFWGVYVIVGRKASGGGGRTVAMGMSIAALIAVPLGMLQAGTALLVPHVLWIGLGVAVLSSMLPFLLDIYAMRRLPARVFGVLLSGSPAVSAIAGWWVLHETLTITQCVGIGCVMAACAGCALFSRQQTDV</sequence>
<feature type="transmembrane region" description="Helical" evidence="6">
    <location>
        <begin position="201"/>
        <end position="220"/>
    </location>
</feature>
<comment type="subcellular location">
    <subcellularLocation>
        <location evidence="1">Cell membrane</location>
        <topology evidence="1">Multi-pass membrane protein</topology>
    </subcellularLocation>
</comment>
<evidence type="ECO:0000259" key="7">
    <source>
        <dbReference type="Pfam" id="PF00892"/>
    </source>
</evidence>
<dbReference type="RefSeq" id="WP_150670668.1">
    <property type="nucleotide sequence ID" value="NZ_CABPSB010000018.1"/>
</dbReference>
<dbReference type="GO" id="GO:0005886">
    <property type="term" value="C:plasma membrane"/>
    <property type="evidence" value="ECO:0007669"/>
    <property type="project" value="UniProtKB-SubCell"/>
</dbReference>
<feature type="domain" description="EamA" evidence="7">
    <location>
        <begin position="144"/>
        <end position="272"/>
    </location>
</feature>
<keyword evidence="2" id="KW-1003">Cell membrane</keyword>
<feature type="transmembrane region" description="Helical" evidence="6">
    <location>
        <begin position="174"/>
        <end position="195"/>
    </location>
</feature>
<evidence type="ECO:0000256" key="4">
    <source>
        <dbReference type="ARBA" id="ARBA00022989"/>
    </source>
</evidence>
<dbReference type="PANTHER" id="PTHR32322">
    <property type="entry name" value="INNER MEMBRANE TRANSPORTER"/>
    <property type="match status" value="1"/>
</dbReference>
<feature type="transmembrane region" description="Helical" evidence="6">
    <location>
        <begin position="143"/>
        <end position="162"/>
    </location>
</feature>
<dbReference type="Gene3D" id="1.10.3730.20">
    <property type="match status" value="1"/>
</dbReference>